<sequence length="138" mass="14728">MPDPTLGCRCMSGLVYNGASGQCQNSNQASMCAAGQYFDMINNLCFPLPIICPPSSWVDATLGCRCFPSQTYNGATNQCENYNQPSLCSAGQFFDTRSNSCYNIPPSCPAGAQVDLTLGCLCFQGQTYMAPTGQCVPL</sequence>
<keyword evidence="2" id="KW-1185">Reference proteome</keyword>
<evidence type="ECO:0000313" key="2">
    <source>
        <dbReference type="Proteomes" id="UP000271974"/>
    </source>
</evidence>
<reference evidence="1 2" key="1">
    <citation type="submission" date="2019-01" db="EMBL/GenBank/DDBJ databases">
        <title>A draft genome assembly of the solar-powered sea slug Elysia chlorotica.</title>
        <authorList>
            <person name="Cai H."/>
            <person name="Li Q."/>
            <person name="Fang X."/>
            <person name="Li J."/>
            <person name="Curtis N.E."/>
            <person name="Altenburger A."/>
            <person name="Shibata T."/>
            <person name="Feng M."/>
            <person name="Maeda T."/>
            <person name="Schwartz J.A."/>
            <person name="Shigenobu S."/>
            <person name="Lundholm N."/>
            <person name="Nishiyama T."/>
            <person name="Yang H."/>
            <person name="Hasebe M."/>
            <person name="Li S."/>
            <person name="Pierce S.K."/>
            <person name="Wang J."/>
        </authorList>
    </citation>
    <scope>NUCLEOTIDE SEQUENCE [LARGE SCALE GENOMIC DNA]</scope>
    <source>
        <strain evidence="1">EC2010</strain>
        <tissue evidence="1">Whole organism of an adult</tissue>
    </source>
</reference>
<dbReference type="EMBL" id="RQTK01000192">
    <property type="protein sequence ID" value="RUS84824.1"/>
    <property type="molecule type" value="Genomic_DNA"/>
</dbReference>
<accession>A0A433TTD1</accession>
<organism evidence="1 2">
    <name type="scientific">Elysia chlorotica</name>
    <name type="common">Eastern emerald elysia</name>
    <name type="synonym">Sea slug</name>
    <dbReference type="NCBI Taxonomy" id="188477"/>
    <lineage>
        <taxon>Eukaryota</taxon>
        <taxon>Metazoa</taxon>
        <taxon>Spiralia</taxon>
        <taxon>Lophotrochozoa</taxon>
        <taxon>Mollusca</taxon>
        <taxon>Gastropoda</taxon>
        <taxon>Heterobranchia</taxon>
        <taxon>Euthyneura</taxon>
        <taxon>Panpulmonata</taxon>
        <taxon>Sacoglossa</taxon>
        <taxon>Placobranchoidea</taxon>
        <taxon>Plakobranchidae</taxon>
        <taxon>Elysia</taxon>
    </lineage>
</organism>
<dbReference type="Proteomes" id="UP000271974">
    <property type="component" value="Unassembled WGS sequence"/>
</dbReference>
<dbReference type="AlphaFoldDB" id="A0A433TTD1"/>
<proteinExistence type="predicted"/>
<dbReference type="OrthoDB" id="10064156at2759"/>
<gene>
    <name evidence="1" type="ORF">EGW08_007439</name>
</gene>
<evidence type="ECO:0008006" key="3">
    <source>
        <dbReference type="Google" id="ProtNLM"/>
    </source>
</evidence>
<comment type="caution">
    <text evidence="1">The sequence shown here is derived from an EMBL/GenBank/DDBJ whole genome shotgun (WGS) entry which is preliminary data.</text>
</comment>
<evidence type="ECO:0000313" key="1">
    <source>
        <dbReference type="EMBL" id="RUS84824.1"/>
    </source>
</evidence>
<protein>
    <recommendedName>
        <fullName evidence="3">EB domain-containing protein</fullName>
    </recommendedName>
</protein>
<name>A0A433TTD1_ELYCH</name>